<name>A0A3G8MD37_9HYPH</name>
<evidence type="ECO:0000256" key="7">
    <source>
        <dbReference type="SAM" id="Phobius"/>
    </source>
</evidence>
<keyword evidence="5 7" id="KW-0472">Membrane</keyword>
<dbReference type="AlphaFoldDB" id="A0A3G8MD37"/>
<protein>
    <recommendedName>
        <fullName evidence="2">Type IV secretion system protein virB8</fullName>
    </recommendedName>
</protein>
<dbReference type="GO" id="GO:0030255">
    <property type="term" value="P:protein secretion by the type IV secretion system"/>
    <property type="evidence" value="ECO:0007669"/>
    <property type="project" value="InterPro"/>
</dbReference>
<dbReference type="InterPro" id="IPR026264">
    <property type="entry name" value="VirB8/PtlE"/>
</dbReference>
<proteinExistence type="inferred from homology"/>
<evidence type="ECO:0000259" key="8">
    <source>
        <dbReference type="Pfam" id="PF04335"/>
    </source>
</evidence>
<keyword evidence="9" id="KW-0614">Plasmid</keyword>
<keyword evidence="4 7" id="KW-1133">Transmembrane helix</keyword>
<dbReference type="InterPro" id="IPR032710">
    <property type="entry name" value="NTF2-like_dom_sf"/>
</dbReference>
<evidence type="ECO:0000313" key="10">
    <source>
        <dbReference type="Proteomes" id="UP000273982"/>
    </source>
</evidence>
<gene>
    <name evidence="9" type="ORF">EHO51_18060</name>
</gene>
<accession>A0A3G8MD37</accession>
<organism evidence="9 10">
    <name type="scientific">Methylocystis rosea</name>
    <dbReference type="NCBI Taxonomy" id="173366"/>
    <lineage>
        <taxon>Bacteria</taxon>
        <taxon>Pseudomonadati</taxon>
        <taxon>Pseudomonadota</taxon>
        <taxon>Alphaproteobacteria</taxon>
        <taxon>Hyphomicrobiales</taxon>
        <taxon>Methylocystaceae</taxon>
        <taxon>Methylocystis</taxon>
    </lineage>
</organism>
<evidence type="ECO:0000256" key="1">
    <source>
        <dbReference type="ARBA" id="ARBA00011070"/>
    </source>
</evidence>
<geneLocation type="plasmid" evidence="10">
    <name>pgw6_1</name>
</geneLocation>
<dbReference type="PIRSF" id="PIRSF003299">
    <property type="entry name" value="VirB8_PtlE"/>
    <property type="match status" value="1"/>
</dbReference>
<dbReference type="GO" id="GO:0012505">
    <property type="term" value="C:endomembrane system"/>
    <property type="evidence" value="ECO:0007669"/>
    <property type="project" value="UniProtKB-SubCell"/>
</dbReference>
<feature type="domain" description="Bacterial virulence protein VirB8" evidence="8">
    <location>
        <begin position="22"/>
        <end position="238"/>
    </location>
</feature>
<dbReference type="GO" id="GO:0016020">
    <property type="term" value="C:membrane"/>
    <property type="evidence" value="ECO:0007669"/>
    <property type="project" value="InterPro"/>
</dbReference>
<feature type="transmembrane region" description="Helical" evidence="7">
    <location>
        <begin position="39"/>
        <end position="62"/>
    </location>
</feature>
<dbReference type="Pfam" id="PF04335">
    <property type="entry name" value="VirB8"/>
    <property type="match status" value="1"/>
</dbReference>
<dbReference type="Gene3D" id="3.10.450.230">
    <property type="entry name" value="VirB8 protein"/>
    <property type="match status" value="1"/>
</dbReference>
<dbReference type="InterPro" id="IPR007430">
    <property type="entry name" value="VirB8"/>
</dbReference>
<keyword evidence="3 7" id="KW-0812">Transmembrane</keyword>
<dbReference type="Proteomes" id="UP000273982">
    <property type="component" value="Plasmid pGW6_1"/>
</dbReference>
<dbReference type="EMBL" id="CP034087">
    <property type="protein sequence ID" value="AZG78748.1"/>
    <property type="molecule type" value="Genomic_DNA"/>
</dbReference>
<comment type="similarity">
    <text evidence="1">Belongs to the virB8 family.</text>
</comment>
<dbReference type="RefSeq" id="WP_124740259.1">
    <property type="nucleotide sequence ID" value="NZ_CP034087.1"/>
</dbReference>
<evidence type="ECO:0000256" key="6">
    <source>
        <dbReference type="ARBA" id="ARBA00037847"/>
    </source>
</evidence>
<dbReference type="KEGG" id="mros:EHO51_18060"/>
<evidence type="ECO:0000313" key="9">
    <source>
        <dbReference type="EMBL" id="AZG78748.1"/>
    </source>
</evidence>
<dbReference type="CDD" id="cd16424">
    <property type="entry name" value="VirB8"/>
    <property type="match status" value="1"/>
</dbReference>
<reference evidence="9 10" key="1">
    <citation type="submission" date="2018-11" db="EMBL/GenBank/DDBJ databases">
        <title>Genome squencing of methanotrophic bacteria isolated from alkaline groundwater in Korea.</title>
        <authorList>
            <person name="Nguyen L.N."/>
        </authorList>
    </citation>
    <scope>NUCLEOTIDE SEQUENCE [LARGE SCALE GENOMIC DNA]</scope>
    <source>
        <strain evidence="9 10">GW6</strain>
        <plasmid evidence="10">pgw6_1</plasmid>
    </source>
</reference>
<dbReference type="SUPFAM" id="SSF54427">
    <property type="entry name" value="NTF2-like"/>
    <property type="match status" value="1"/>
</dbReference>
<evidence type="ECO:0000256" key="4">
    <source>
        <dbReference type="ARBA" id="ARBA00022989"/>
    </source>
</evidence>
<comment type="subcellular location">
    <subcellularLocation>
        <location evidence="6">Endomembrane system</location>
        <topology evidence="6">Single-pass membrane protein</topology>
    </subcellularLocation>
</comment>
<evidence type="ECO:0000256" key="2">
    <source>
        <dbReference type="ARBA" id="ARBA00014420"/>
    </source>
</evidence>
<evidence type="ECO:0000256" key="3">
    <source>
        <dbReference type="ARBA" id="ARBA00022692"/>
    </source>
</evidence>
<sequence length="265" mass="29572">MQIEAGKGVDQPLVNESYFHDGARWERDIYRRLEISRNVWRVVAVAALVCLAIGLLTLLSLVPLKSTEVVTLLVDKATGFVEVAKPLEEGGPISQREAVTQANIVRYIRARETYDPPALRDNFELASLLSAGQASKHLQEAFSPNNLHNPVKLYGIGGRIRVIIHSVNFLSQGWMENPKSPATAAVRFTTVRTSDRERIEEHWAANVRFRYTAEPIKNEWRWDNPLGFQVIEYRKDQETVAPIIGAAPVATEPPQVAPVTGAPSQ</sequence>
<evidence type="ECO:0000256" key="5">
    <source>
        <dbReference type="ARBA" id="ARBA00023136"/>
    </source>
</evidence>